<proteinExistence type="predicted"/>
<gene>
    <name evidence="2" type="ordered locus">cauri_1811</name>
</gene>
<dbReference type="InterPro" id="IPR041664">
    <property type="entry name" value="AAA_16"/>
</dbReference>
<dbReference type="KEGG" id="car:cauri_1811"/>
<sequence>MLVSFSTSRNLLVALDIASISGMDDALNPYTPGSGIAPTVLTGRERDLHAFDNLVKRVQNGLLGRPMLLVGLRGVGKTVLLNQLKRKADQADWLTIKFEASQGARGREGARRALAQGLAKASLRYRTKAKVSEGFNFIAAAVKSFSLSVGQSIIDLGVEVGDIPPATGNLELDLHDVIEAITTTLLKEDKALGIFIDEMQDLDEELLEALISAQHEAGQLGLPFYIIGAGLPSLPGILAESRSYAERMFEVHQIGRLEMYAALAAFREPARTQNVEFDDEAVEYLANVSGQYPYFIQEFGAQMWRTARTSPMDSDAARRAARLGIEQLDRGFFQARWDRATPAERDYLTAMAKVGGVEISSKDIADILGKDTKKLGPVRAKLISKGLIYAPEHGRVSYTVPNFDDFIARQNG</sequence>
<dbReference type="SUPFAM" id="SSF52540">
    <property type="entry name" value="P-loop containing nucleoside triphosphate hydrolases"/>
    <property type="match status" value="1"/>
</dbReference>
<evidence type="ECO:0000313" key="3">
    <source>
        <dbReference type="Proteomes" id="UP000002077"/>
    </source>
</evidence>
<dbReference type="PANTHER" id="PTHR34301:SF8">
    <property type="entry name" value="ATPASE DOMAIN-CONTAINING PROTEIN"/>
    <property type="match status" value="1"/>
</dbReference>
<dbReference type="PANTHER" id="PTHR34301">
    <property type="entry name" value="DNA-BINDING PROTEIN-RELATED"/>
    <property type="match status" value="1"/>
</dbReference>
<dbReference type="Proteomes" id="UP000002077">
    <property type="component" value="Chromosome"/>
</dbReference>
<feature type="domain" description="Orc1-like AAA ATPase" evidence="1">
    <location>
        <begin position="41"/>
        <end position="218"/>
    </location>
</feature>
<dbReference type="InterPro" id="IPR027417">
    <property type="entry name" value="P-loop_NTPase"/>
</dbReference>
<protein>
    <recommendedName>
        <fullName evidence="1">Orc1-like AAA ATPase domain-containing protein</fullName>
    </recommendedName>
</protein>
<organism evidence="2 3">
    <name type="scientific">Corynebacterium aurimucosum (strain ATCC 700975 / DSM 44827 / CIP 107346 / CN-1)</name>
    <name type="common">Corynebacterium nigricans</name>
    <dbReference type="NCBI Taxonomy" id="548476"/>
    <lineage>
        <taxon>Bacteria</taxon>
        <taxon>Bacillati</taxon>
        <taxon>Actinomycetota</taxon>
        <taxon>Actinomycetes</taxon>
        <taxon>Mycobacteriales</taxon>
        <taxon>Corynebacteriaceae</taxon>
        <taxon>Corynebacterium</taxon>
    </lineage>
</organism>
<keyword evidence="3" id="KW-1185">Reference proteome</keyword>
<dbReference type="HOGENOM" id="CLU_058580_0_0_11"/>
<dbReference type="Pfam" id="PF13191">
    <property type="entry name" value="AAA_16"/>
    <property type="match status" value="1"/>
</dbReference>
<evidence type="ECO:0000259" key="1">
    <source>
        <dbReference type="Pfam" id="PF13191"/>
    </source>
</evidence>
<reference evidence="2 3" key="1">
    <citation type="journal article" date="2010" name="BMC Genomics">
        <title>Complete genome sequence and lifestyle of black-pigmented Corynebacterium aurimucosum ATCC 700975 (formerly C. nigricans CN-1) isolated from a vaginal swab of a woman with spontaneous abortion.</title>
        <authorList>
            <person name="Trost E."/>
            <person name="Gotker S."/>
            <person name="Schneider J."/>
            <person name="Schneiker-Bekel S."/>
            <person name="Szczepanowski R."/>
            <person name="Tilker A."/>
            <person name="Viehoever P."/>
            <person name="Arnold W."/>
            <person name="Bekel T."/>
            <person name="Blom J."/>
            <person name="Gartemann K.H."/>
            <person name="Linke B."/>
            <person name="Goesmann A."/>
            <person name="Puhler A."/>
            <person name="Shukla S.K."/>
            <person name="Tauch A."/>
        </authorList>
    </citation>
    <scope>NUCLEOTIDE SEQUENCE [LARGE SCALE GENOMIC DNA]</scope>
    <source>
        <strain evidence="3">ATCC 700975 / DSM 44827 / CIP 107346 / CN-1</strain>
    </source>
</reference>
<evidence type="ECO:0000313" key="2">
    <source>
        <dbReference type="EMBL" id="ACP33404.1"/>
    </source>
</evidence>
<dbReference type="AlphaFoldDB" id="C3PHV0"/>
<dbReference type="EMBL" id="CP001601">
    <property type="protein sequence ID" value="ACP33404.1"/>
    <property type="molecule type" value="Genomic_DNA"/>
</dbReference>
<name>C3PHV0_CORA7</name>
<dbReference type="STRING" id="548476.cauri_1811"/>
<dbReference type="Gene3D" id="3.40.50.300">
    <property type="entry name" value="P-loop containing nucleotide triphosphate hydrolases"/>
    <property type="match status" value="1"/>
</dbReference>
<accession>C3PHV0</accession>
<dbReference type="eggNOG" id="COG1672">
    <property type="taxonomic scope" value="Bacteria"/>
</dbReference>